<accession>A0AAU7VNR1</accession>
<feature type="transmembrane region" description="Helical" evidence="1">
    <location>
        <begin position="106"/>
        <end position="127"/>
    </location>
</feature>
<organism evidence="2">
    <name type="scientific">Proteinivorax tanatarense</name>
    <dbReference type="NCBI Taxonomy" id="1260629"/>
    <lineage>
        <taxon>Bacteria</taxon>
        <taxon>Bacillati</taxon>
        <taxon>Bacillota</taxon>
        <taxon>Clostridia</taxon>
        <taxon>Eubacteriales</taxon>
        <taxon>Proteinivoracaceae</taxon>
        <taxon>Proteinivorax</taxon>
    </lineage>
</organism>
<feature type="transmembrane region" description="Helical" evidence="1">
    <location>
        <begin position="49"/>
        <end position="68"/>
    </location>
</feature>
<evidence type="ECO:0000256" key="1">
    <source>
        <dbReference type="SAM" id="Phobius"/>
    </source>
</evidence>
<keyword evidence="1" id="KW-0812">Transmembrane</keyword>
<proteinExistence type="predicted"/>
<reference evidence="2" key="1">
    <citation type="journal article" date="2013" name="Extremophiles">
        <title>Proteinivorax tanatarense gen. nov., sp. nov., an anaerobic, haloalkaliphilic, proteolytic bacterium isolated from a decaying algal bloom, and proposal of Proteinivoraceae fam. nov.</title>
        <authorList>
            <person name="Kevbrin V."/>
            <person name="Boltyanskaya Y."/>
            <person name="Zhilina T."/>
            <person name="Kolganova T."/>
            <person name="Lavrentjeva E."/>
            <person name="Kuznetsov B."/>
        </authorList>
    </citation>
    <scope>NUCLEOTIDE SEQUENCE</scope>
    <source>
        <strain evidence="2">Z-910T</strain>
    </source>
</reference>
<sequence>MKRRKKYSVKQQSSGKSFAYGLFSSIILSVIVLLLWSIIMSFSSVSDSTIKSVVIVTIVTSIFAGGFVSAKMSKQKGWMIGGFVGVTYLVVLLFMGSAVSTPDITLTAPINLVFGFLVGAIGGVMALNL</sequence>
<protein>
    <submittedName>
        <fullName evidence="2">TIGR04086 family membrane protein</fullName>
    </submittedName>
</protein>
<gene>
    <name evidence="2" type="ORF">PRVXT_000843</name>
</gene>
<evidence type="ECO:0000313" key="2">
    <source>
        <dbReference type="EMBL" id="XBX75690.1"/>
    </source>
</evidence>
<dbReference type="NCBIfam" id="TIGR04086">
    <property type="entry name" value="TIGR04086_membr"/>
    <property type="match status" value="1"/>
</dbReference>
<dbReference type="InterPro" id="IPR023804">
    <property type="entry name" value="DUF3792_TM"/>
</dbReference>
<dbReference type="RefSeq" id="WP_350344430.1">
    <property type="nucleotide sequence ID" value="NZ_CP158367.1"/>
</dbReference>
<feature type="transmembrane region" description="Helical" evidence="1">
    <location>
        <begin position="80"/>
        <end position="100"/>
    </location>
</feature>
<name>A0AAU7VNR1_9FIRM</name>
<reference evidence="2" key="2">
    <citation type="submission" date="2024-06" db="EMBL/GenBank/DDBJ databases">
        <authorList>
            <person name="Petrova K.O."/>
            <person name="Toshchakov S.V."/>
            <person name="Boltjanskaja Y.V."/>
            <person name="Kevbrin V."/>
        </authorList>
    </citation>
    <scope>NUCLEOTIDE SEQUENCE</scope>
    <source>
        <strain evidence="2">Z-910T</strain>
    </source>
</reference>
<dbReference type="EMBL" id="CP158367">
    <property type="protein sequence ID" value="XBX75690.1"/>
    <property type="molecule type" value="Genomic_DNA"/>
</dbReference>
<dbReference type="Pfam" id="PF12670">
    <property type="entry name" value="DUF3792"/>
    <property type="match status" value="1"/>
</dbReference>
<keyword evidence="1" id="KW-0472">Membrane</keyword>
<dbReference type="AlphaFoldDB" id="A0AAU7VNR1"/>
<keyword evidence="1" id="KW-1133">Transmembrane helix</keyword>
<feature type="transmembrane region" description="Helical" evidence="1">
    <location>
        <begin position="20"/>
        <end position="43"/>
    </location>
</feature>